<name>A0A8H9ICE4_9ALTE</name>
<dbReference type="EMBL" id="BMZC01000004">
    <property type="protein sequence ID" value="GGZ59278.1"/>
    <property type="molecule type" value="Genomic_DNA"/>
</dbReference>
<protein>
    <submittedName>
        <fullName evidence="2">Uncharacterized protein</fullName>
    </submittedName>
</protein>
<gene>
    <name evidence="2" type="ORF">GCM10011274_16590</name>
</gene>
<accession>A0A8H9ICE4</accession>
<comment type="caution">
    <text evidence="2">The sequence shown here is derived from an EMBL/GenBank/DDBJ whole genome shotgun (WGS) entry which is preliminary data.</text>
</comment>
<organism evidence="2 3">
    <name type="scientific">Paraglaciecola chathamensis</name>
    <dbReference type="NCBI Taxonomy" id="368405"/>
    <lineage>
        <taxon>Bacteria</taxon>
        <taxon>Pseudomonadati</taxon>
        <taxon>Pseudomonadota</taxon>
        <taxon>Gammaproteobacteria</taxon>
        <taxon>Alteromonadales</taxon>
        <taxon>Alteromonadaceae</taxon>
        <taxon>Paraglaciecola</taxon>
    </lineage>
</organism>
<keyword evidence="1" id="KW-1133">Transmembrane helix</keyword>
<keyword evidence="1" id="KW-0812">Transmembrane</keyword>
<reference evidence="2" key="1">
    <citation type="journal article" date="2014" name="Int. J. Syst. Evol. Microbiol.">
        <title>Complete genome sequence of Corynebacterium casei LMG S-19264T (=DSM 44701T), isolated from a smear-ripened cheese.</title>
        <authorList>
            <consortium name="US DOE Joint Genome Institute (JGI-PGF)"/>
            <person name="Walter F."/>
            <person name="Albersmeier A."/>
            <person name="Kalinowski J."/>
            <person name="Ruckert C."/>
        </authorList>
    </citation>
    <scope>NUCLEOTIDE SEQUENCE</scope>
    <source>
        <strain evidence="2">KCTC 32337</strain>
    </source>
</reference>
<evidence type="ECO:0000256" key="1">
    <source>
        <dbReference type="SAM" id="Phobius"/>
    </source>
</evidence>
<evidence type="ECO:0000313" key="3">
    <source>
        <dbReference type="Proteomes" id="UP000622604"/>
    </source>
</evidence>
<evidence type="ECO:0000313" key="2">
    <source>
        <dbReference type="EMBL" id="GGZ59278.1"/>
    </source>
</evidence>
<feature type="transmembrane region" description="Helical" evidence="1">
    <location>
        <begin position="6"/>
        <end position="29"/>
    </location>
</feature>
<proteinExistence type="predicted"/>
<keyword evidence="1" id="KW-0472">Membrane</keyword>
<dbReference type="AlphaFoldDB" id="A0A8H9ICE4"/>
<dbReference type="Proteomes" id="UP000622604">
    <property type="component" value="Unassembled WGS sequence"/>
</dbReference>
<reference evidence="2" key="2">
    <citation type="submission" date="2020-09" db="EMBL/GenBank/DDBJ databases">
        <authorList>
            <person name="Sun Q."/>
            <person name="Kim S."/>
        </authorList>
    </citation>
    <scope>NUCLEOTIDE SEQUENCE</scope>
    <source>
        <strain evidence="2">KCTC 32337</strain>
    </source>
</reference>
<feature type="transmembrane region" description="Helical" evidence="1">
    <location>
        <begin position="41"/>
        <end position="62"/>
    </location>
</feature>
<sequence length="72" mass="7908">MGGQVTFVICSMGVHLTLVIFNMGVHVTIRTIVMTNFTVELVECFVLGSIGIVGLDNLLGIYPQIWERGILQ</sequence>